<evidence type="ECO:0008006" key="4">
    <source>
        <dbReference type="Google" id="ProtNLM"/>
    </source>
</evidence>
<keyword evidence="1" id="KW-0812">Transmembrane</keyword>
<comment type="caution">
    <text evidence="2">The sequence shown here is derived from an EMBL/GenBank/DDBJ whole genome shotgun (WGS) entry which is preliminary data.</text>
</comment>
<evidence type="ECO:0000256" key="1">
    <source>
        <dbReference type="SAM" id="Phobius"/>
    </source>
</evidence>
<gene>
    <name evidence="2" type="ORF">V1479_24040</name>
</gene>
<keyword evidence="1" id="KW-1133">Transmembrane helix</keyword>
<reference evidence="2 3" key="1">
    <citation type="submission" date="2024-01" db="EMBL/GenBank/DDBJ databases">
        <title>New evidence supports the origin of RcGTA from prophage.</title>
        <authorList>
            <person name="Xu Y."/>
            <person name="Liu B."/>
            <person name="Chen F."/>
        </authorList>
    </citation>
    <scope>NUCLEOTIDE SEQUENCE [LARGE SCALE GENOMIC DNA]</scope>
    <source>
        <strain evidence="2 3">CBW1107-2</strain>
    </source>
</reference>
<protein>
    <recommendedName>
        <fullName evidence="4">Tellurite resistance protein TerB</fullName>
    </recommendedName>
</protein>
<keyword evidence="3" id="KW-1185">Reference proteome</keyword>
<feature type="transmembrane region" description="Helical" evidence="1">
    <location>
        <begin position="60"/>
        <end position="87"/>
    </location>
</feature>
<accession>A0ABV3X1Y9</accession>
<evidence type="ECO:0000313" key="3">
    <source>
        <dbReference type="Proteomes" id="UP001559025"/>
    </source>
</evidence>
<feature type="transmembrane region" description="Helical" evidence="1">
    <location>
        <begin position="24"/>
        <end position="48"/>
    </location>
</feature>
<evidence type="ECO:0000313" key="2">
    <source>
        <dbReference type="EMBL" id="MEX4010393.1"/>
    </source>
</evidence>
<name>A0ABV3X1Y9_9HYPH</name>
<sequence length="294" mass="30294">MAIVEETIVTPQADEGRSYVDWSAIFAGAAVAAAISLVLLTFGAALGLSLTSAHEGQSASLFWIAVVGGLWLLWVQVSASMAGGYLAGRMRRRVGDATEYESDLRDGSHGVVVWAVATLVAATLAYSGAMGTATVVGQTAGAAASAVGSATVAATDALDPNALLVDRTLRGAPGADPIDEGTRDEVARILLSAVTTDGGLADADRQYLVAVAAERAGVSPEEAEQRINEVIAQAQEFEQDAREVADQARRTAMLAAFIAAASLVVSAAAAYFGGTLGGNHRDKQTVVAGWYRPW</sequence>
<organism evidence="2 3">
    <name type="scientific">Neoaquamicrobium sediminum</name>
    <dbReference type="NCBI Taxonomy" id="1849104"/>
    <lineage>
        <taxon>Bacteria</taxon>
        <taxon>Pseudomonadati</taxon>
        <taxon>Pseudomonadota</taxon>
        <taxon>Alphaproteobacteria</taxon>
        <taxon>Hyphomicrobiales</taxon>
        <taxon>Phyllobacteriaceae</taxon>
        <taxon>Neoaquamicrobium</taxon>
    </lineage>
</organism>
<feature type="transmembrane region" description="Helical" evidence="1">
    <location>
        <begin position="252"/>
        <end position="272"/>
    </location>
</feature>
<dbReference type="Proteomes" id="UP001559025">
    <property type="component" value="Unassembled WGS sequence"/>
</dbReference>
<dbReference type="EMBL" id="JAZHFV010000012">
    <property type="protein sequence ID" value="MEX4010393.1"/>
    <property type="molecule type" value="Genomic_DNA"/>
</dbReference>
<dbReference type="RefSeq" id="WP_173194442.1">
    <property type="nucleotide sequence ID" value="NZ_JABETK010000003.1"/>
</dbReference>
<keyword evidence="1" id="KW-0472">Membrane</keyword>
<proteinExistence type="predicted"/>